<name>A0A7J7NUD4_9MAGN</name>
<comment type="caution">
    <text evidence="2">The sequence shown here is derived from an EMBL/GenBank/DDBJ whole genome shotgun (WGS) entry which is preliminary data.</text>
</comment>
<feature type="region of interest" description="Disordered" evidence="1">
    <location>
        <begin position="51"/>
        <end position="95"/>
    </location>
</feature>
<evidence type="ECO:0000313" key="3">
    <source>
        <dbReference type="Proteomes" id="UP000541444"/>
    </source>
</evidence>
<dbReference type="OrthoDB" id="912280at2759"/>
<keyword evidence="3" id="KW-1185">Reference proteome</keyword>
<evidence type="ECO:0000313" key="2">
    <source>
        <dbReference type="EMBL" id="KAF6170796.1"/>
    </source>
</evidence>
<dbReference type="AlphaFoldDB" id="A0A7J7NUD4"/>
<proteinExistence type="predicted"/>
<evidence type="ECO:0000256" key="1">
    <source>
        <dbReference type="SAM" id="MobiDB-lite"/>
    </source>
</evidence>
<gene>
    <name evidence="2" type="ORF">GIB67_015748</name>
</gene>
<feature type="compositionally biased region" description="Polar residues" evidence="1">
    <location>
        <begin position="82"/>
        <end position="93"/>
    </location>
</feature>
<feature type="non-terminal residue" evidence="2">
    <location>
        <position position="1"/>
    </location>
</feature>
<dbReference type="Proteomes" id="UP000541444">
    <property type="component" value="Unassembled WGS sequence"/>
</dbReference>
<sequence>KIVVATFTNVLQLDCIAIEYLFLNKPTKLEEMITKVNGYVNLERMMSERQKSIKSVLSTKAPPRDRASESKEEQGYQKRTKGNTAYPQRNGPQNKPVLQKRNVRISIIFPLLLNNPLYRVSQPLEPIENQQFFLNHKVNHHTTDNCYALQRLLELIFMKGGMLKYIVDLKSY</sequence>
<protein>
    <submittedName>
        <fullName evidence="2">Uncharacterized protein</fullName>
    </submittedName>
</protein>
<feature type="compositionally biased region" description="Basic and acidic residues" evidence="1">
    <location>
        <begin position="62"/>
        <end position="76"/>
    </location>
</feature>
<dbReference type="EMBL" id="JACGCM010000560">
    <property type="protein sequence ID" value="KAF6170796.1"/>
    <property type="molecule type" value="Genomic_DNA"/>
</dbReference>
<reference evidence="2 3" key="1">
    <citation type="journal article" date="2020" name="IScience">
        <title>Genome Sequencing of the Endangered Kingdonia uniflora (Circaeasteraceae, Ranunculales) Reveals Potential Mechanisms of Evolutionary Specialization.</title>
        <authorList>
            <person name="Sun Y."/>
            <person name="Deng T."/>
            <person name="Zhang A."/>
            <person name="Moore M.J."/>
            <person name="Landis J.B."/>
            <person name="Lin N."/>
            <person name="Zhang H."/>
            <person name="Zhang X."/>
            <person name="Huang J."/>
            <person name="Zhang X."/>
            <person name="Sun H."/>
            <person name="Wang H."/>
        </authorList>
    </citation>
    <scope>NUCLEOTIDE SEQUENCE [LARGE SCALE GENOMIC DNA]</scope>
    <source>
        <strain evidence="2">TB1705</strain>
        <tissue evidence="2">Leaf</tissue>
    </source>
</reference>
<organism evidence="2 3">
    <name type="scientific">Kingdonia uniflora</name>
    <dbReference type="NCBI Taxonomy" id="39325"/>
    <lineage>
        <taxon>Eukaryota</taxon>
        <taxon>Viridiplantae</taxon>
        <taxon>Streptophyta</taxon>
        <taxon>Embryophyta</taxon>
        <taxon>Tracheophyta</taxon>
        <taxon>Spermatophyta</taxon>
        <taxon>Magnoliopsida</taxon>
        <taxon>Ranunculales</taxon>
        <taxon>Circaeasteraceae</taxon>
        <taxon>Kingdonia</taxon>
    </lineage>
</organism>
<accession>A0A7J7NUD4</accession>